<feature type="domain" description="C2H2-type" evidence="2">
    <location>
        <begin position="17"/>
        <end position="45"/>
    </location>
</feature>
<dbReference type="Gene3D" id="3.30.160.60">
    <property type="entry name" value="Classic Zinc Finger"/>
    <property type="match status" value="1"/>
</dbReference>
<keyword evidence="4" id="KW-1185">Reference proteome</keyword>
<dbReference type="AlphaFoldDB" id="A0A1X2GV58"/>
<dbReference type="EMBL" id="MCGT01000002">
    <property type="protein sequence ID" value="ORX61927.1"/>
    <property type="molecule type" value="Genomic_DNA"/>
</dbReference>
<evidence type="ECO:0000313" key="3">
    <source>
        <dbReference type="EMBL" id="ORX61927.1"/>
    </source>
</evidence>
<proteinExistence type="predicted"/>
<evidence type="ECO:0000313" key="4">
    <source>
        <dbReference type="Proteomes" id="UP000242146"/>
    </source>
</evidence>
<evidence type="ECO:0000259" key="2">
    <source>
        <dbReference type="PROSITE" id="PS50157"/>
    </source>
</evidence>
<reference evidence="3 4" key="1">
    <citation type="submission" date="2016-07" db="EMBL/GenBank/DDBJ databases">
        <title>Pervasive Adenine N6-methylation of Active Genes in Fungi.</title>
        <authorList>
            <consortium name="DOE Joint Genome Institute"/>
            <person name="Mondo S.J."/>
            <person name="Dannebaum R.O."/>
            <person name="Kuo R.C."/>
            <person name="Labutti K."/>
            <person name="Haridas S."/>
            <person name="Kuo A."/>
            <person name="Salamov A."/>
            <person name="Ahrendt S.R."/>
            <person name="Lipzen A."/>
            <person name="Sullivan W."/>
            <person name="Andreopoulos W.B."/>
            <person name="Clum A."/>
            <person name="Lindquist E."/>
            <person name="Daum C."/>
            <person name="Ramamoorthy G.K."/>
            <person name="Gryganskyi A."/>
            <person name="Culley D."/>
            <person name="Magnuson J.K."/>
            <person name="James T.Y."/>
            <person name="O'Malley M.A."/>
            <person name="Stajich J.E."/>
            <person name="Spatafora J.W."/>
            <person name="Visel A."/>
            <person name="Grigoriev I.V."/>
        </authorList>
    </citation>
    <scope>NUCLEOTIDE SEQUENCE [LARGE SCALE GENOMIC DNA]</scope>
    <source>
        <strain evidence="3 4">NRRL 3301</strain>
    </source>
</reference>
<gene>
    <name evidence="3" type="ORF">DM01DRAFT_1369845</name>
</gene>
<organism evidence="3 4">
    <name type="scientific">Hesseltinella vesiculosa</name>
    <dbReference type="NCBI Taxonomy" id="101127"/>
    <lineage>
        <taxon>Eukaryota</taxon>
        <taxon>Fungi</taxon>
        <taxon>Fungi incertae sedis</taxon>
        <taxon>Mucoromycota</taxon>
        <taxon>Mucoromycotina</taxon>
        <taxon>Mucoromycetes</taxon>
        <taxon>Mucorales</taxon>
        <taxon>Cunninghamellaceae</taxon>
        <taxon>Hesseltinella</taxon>
    </lineage>
</organism>
<comment type="caution">
    <text evidence="3">The sequence shown here is derived from an EMBL/GenBank/DDBJ whole genome shotgun (WGS) entry which is preliminary data.</text>
</comment>
<keyword evidence="1" id="KW-0479">Metal-binding</keyword>
<keyword evidence="1" id="KW-0863">Zinc-finger</keyword>
<name>A0A1X2GV58_9FUNG</name>
<keyword evidence="1" id="KW-0862">Zinc</keyword>
<dbReference type="PROSITE" id="PS50157">
    <property type="entry name" value="ZINC_FINGER_C2H2_2"/>
    <property type="match status" value="1"/>
</dbReference>
<dbReference type="PROSITE" id="PS00028">
    <property type="entry name" value="ZINC_FINGER_C2H2_1"/>
    <property type="match status" value="1"/>
</dbReference>
<dbReference type="SMART" id="SM00355">
    <property type="entry name" value="ZnF_C2H2"/>
    <property type="match status" value="2"/>
</dbReference>
<dbReference type="Proteomes" id="UP000242146">
    <property type="component" value="Unassembled WGS sequence"/>
</dbReference>
<protein>
    <recommendedName>
        <fullName evidence="2">C2H2-type domain-containing protein</fullName>
    </recommendedName>
</protein>
<accession>A0A1X2GV58</accession>
<dbReference type="OrthoDB" id="6409064at2759"/>
<evidence type="ECO:0000256" key="1">
    <source>
        <dbReference type="PROSITE-ProRule" id="PRU00042"/>
    </source>
</evidence>
<sequence length="110" mass="12593">MSSTKRTGLPEEEVDSLDCRICDQLFDNKNAFYQHRRREHVLQANVILGDYTVSVPFESGRFRCPLACCPAAVFKNVDTLKAHMTKQHNSNVEVTLYSHAIEMHGLEIRI</sequence>
<dbReference type="GO" id="GO:0008270">
    <property type="term" value="F:zinc ion binding"/>
    <property type="evidence" value="ECO:0007669"/>
    <property type="project" value="UniProtKB-KW"/>
</dbReference>
<dbReference type="InterPro" id="IPR013087">
    <property type="entry name" value="Znf_C2H2_type"/>
</dbReference>